<dbReference type="AlphaFoldDB" id="A0AA88DYY2"/>
<organism evidence="2 3">
    <name type="scientific">Ficus carica</name>
    <name type="common">Common fig</name>
    <dbReference type="NCBI Taxonomy" id="3494"/>
    <lineage>
        <taxon>Eukaryota</taxon>
        <taxon>Viridiplantae</taxon>
        <taxon>Streptophyta</taxon>
        <taxon>Embryophyta</taxon>
        <taxon>Tracheophyta</taxon>
        <taxon>Spermatophyta</taxon>
        <taxon>Magnoliopsida</taxon>
        <taxon>eudicotyledons</taxon>
        <taxon>Gunneridae</taxon>
        <taxon>Pentapetalae</taxon>
        <taxon>rosids</taxon>
        <taxon>fabids</taxon>
        <taxon>Rosales</taxon>
        <taxon>Moraceae</taxon>
        <taxon>Ficeae</taxon>
        <taxon>Ficus</taxon>
    </lineage>
</organism>
<gene>
    <name evidence="2" type="ORF">TIFTF001_033653</name>
</gene>
<dbReference type="EMBL" id="BTGU01000187">
    <property type="protein sequence ID" value="GMN64590.1"/>
    <property type="molecule type" value="Genomic_DNA"/>
</dbReference>
<dbReference type="Proteomes" id="UP001187192">
    <property type="component" value="Unassembled WGS sequence"/>
</dbReference>
<keyword evidence="3" id="KW-1185">Reference proteome</keyword>
<name>A0AA88DYY2_FICCA</name>
<evidence type="ECO:0000313" key="3">
    <source>
        <dbReference type="Proteomes" id="UP001187192"/>
    </source>
</evidence>
<reference evidence="2" key="1">
    <citation type="submission" date="2023-07" db="EMBL/GenBank/DDBJ databases">
        <title>draft genome sequence of fig (Ficus carica).</title>
        <authorList>
            <person name="Takahashi T."/>
            <person name="Nishimura K."/>
        </authorList>
    </citation>
    <scope>NUCLEOTIDE SEQUENCE</scope>
</reference>
<evidence type="ECO:0000313" key="2">
    <source>
        <dbReference type="EMBL" id="GMN64590.1"/>
    </source>
</evidence>
<feature type="compositionally biased region" description="Low complexity" evidence="1">
    <location>
        <begin position="277"/>
        <end position="288"/>
    </location>
</feature>
<sequence>MITRNLAKILKKLNKTNKFSRFCHPVTKTVATPAITSGIVETPPTTSSATVGEFDDSESNCSSNDDLSDEDMHRAYKEMYNKLIQVCKINKSLEIHVVELYKEKDVLKKVVINYKFLAIGKERKFQEIRLQLENMQNSLKMLNSGKAKLEHILSIGKSSGDYHGLGYTGESSSSKTVIVKDSSIHEPSPQLGSTDPLEAEEWLTSLQIVLNFIELTEQEKMLDMFCPKITVVTDNGERQPTTVAECVGRAPCAECHLAQAKQEKAKFFEEKKKDKLQSQQNQGNQPNN</sequence>
<comment type="caution">
    <text evidence="2">The sequence shown here is derived from an EMBL/GenBank/DDBJ whole genome shotgun (WGS) entry which is preliminary data.</text>
</comment>
<protein>
    <submittedName>
        <fullName evidence="2">Uncharacterized protein</fullName>
    </submittedName>
</protein>
<accession>A0AA88DYY2</accession>
<feature type="region of interest" description="Disordered" evidence="1">
    <location>
        <begin position="43"/>
        <end position="67"/>
    </location>
</feature>
<feature type="region of interest" description="Disordered" evidence="1">
    <location>
        <begin position="268"/>
        <end position="288"/>
    </location>
</feature>
<evidence type="ECO:0000256" key="1">
    <source>
        <dbReference type="SAM" id="MobiDB-lite"/>
    </source>
</evidence>
<proteinExistence type="predicted"/>